<sequence length="166" mass="18029">MRLSCHDSLDVTGNGIGNELLSHLRTHIQRLNLVKSQRFTKFGRRFLDNALRHPVDHLLRVLGNAWQCAHVHDAAQNRKRTHAAAKGLTAPLLQLVPIEFSGVGGFDEVPHGFAALLVGHCFQHRQHGHAATSNDAVTKHASANATPGWCYGLGQGVAAGQQFGNL</sequence>
<reference evidence="1" key="1">
    <citation type="journal article" date="2015" name="Front. Microbiol.">
        <title>Combining genomic sequencing methods to explore viral diversity and reveal potential virus-host interactions.</title>
        <authorList>
            <person name="Chow C.E."/>
            <person name="Winget D.M."/>
            <person name="White R.A.III."/>
            <person name="Hallam S.J."/>
            <person name="Suttle C.A."/>
        </authorList>
    </citation>
    <scope>NUCLEOTIDE SEQUENCE</scope>
    <source>
        <strain evidence="1">Anoxic3_1</strain>
    </source>
</reference>
<name>A0A0F7L4S0_9VIRU</name>
<protein>
    <submittedName>
        <fullName evidence="1">Uncharacterized protein</fullName>
    </submittedName>
</protein>
<reference evidence="1" key="2">
    <citation type="submission" date="2015-03" db="EMBL/GenBank/DDBJ databases">
        <authorList>
            <person name="Chow C.-E.T."/>
            <person name="Winget D.M."/>
            <person name="White R.A.III."/>
            <person name="Hallam S.J."/>
            <person name="Suttle C.A."/>
        </authorList>
    </citation>
    <scope>NUCLEOTIDE SEQUENCE</scope>
    <source>
        <strain evidence="1">Anoxic3_1</strain>
    </source>
</reference>
<organism evidence="1">
    <name type="scientific">uncultured marine virus</name>
    <dbReference type="NCBI Taxonomy" id="186617"/>
    <lineage>
        <taxon>Viruses</taxon>
        <taxon>environmental samples</taxon>
    </lineage>
</organism>
<dbReference type="EMBL" id="KR029577">
    <property type="protein sequence ID" value="AKH45976.1"/>
    <property type="molecule type" value="Genomic_DNA"/>
</dbReference>
<proteinExistence type="predicted"/>
<accession>A0A0F7L4S0</accession>
<evidence type="ECO:0000313" key="1">
    <source>
        <dbReference type="EMBL" id="AKH45976.1"/>
    </source>
</evidence>